<evidence type="ECO:0000256" key="4">
    <source>
        <dbReference type="ARBA" id="ARBA00022840"/>
    </source>
</evidence>
<protein>
    <submittedName>
        <fullName evidence="7">ABC transporter ATP-binding protein</fullName>
    </submittedName>
</protein>
<sequence>MPPAPDDRPGPSRNLAVDFCGVSRSYGRVRAVAGLDLRIAEGEVVALLGPNGAGKSTTLDMVLGLTDPDTGTARVLGTTPADAVRHGRVGAVLQTGELLPHVTVGELVELVAALHDRPLGVDDALRTAGIGDLRSRRTTALSGGQVQRVRFAVALVGDPVLLVLDEPTASLDVASRAALWETIRGQAQAGRTILFATHHLEEADTYADRIVLLARGQVVADGPVTELTGATRGRTLRATVPGADLDRLSALPGVRTAEARGEAVVLHCTDSDRALRALLSTGPSARDIEVTGADLTDAFLALTADPPR</sequence>
<accession>A0ABS6UCE5</accession>
<organism evidence="7 8">
    <name type="scientific">Pseudonocardia oceani</name>
    <dbReference type="NCBI Taxonomy" id="2792013"/>
    <lineage>
        <taxon>Bacteria</taxon>
        <taxon>Bacillati</taxon>
        <taxon>Actinomycetota</taxon>
        <taxon>Actinomycetes</taxon>
        <taxon>Pseudonocardiales</taxon>
        <taxon>Pseudonocardiaceae</taxon>
        <taxon>Pseudonocardia</taxon>
    </lineage>
</organism>
<comment type="subcellular location">
    <subcellularLocation>
        <location evidence="1">Cell membrane</location>
        <topology evidence="1">Peripheral membrane protein</topology>
    </subcellularLocation>
</comment>
<dbReference type="InterPro" id="IPR050763">
    <property type="entry name" value="ABC_transporter_ATP-binding"/>
</dbReference>
<proteinExistence type="predicted"/>
<evidence type="ECO:0000256" key="3">
    <source>
        <dbReference type="ARBA" id="ARBA00022741"/>
    </source>
</evidence>
<evidence type="ECO:0000313" key="8">
    <source>
        <dbReference type="Proteomes" id="UP000694300"/>
    </source>
</evidence>
<dbReference type="PROSITE" id="PS50893">
    <property type="entry name" value="ABC_TRANSPORTER_2"/>
    <property type="match status" value="1"/>
</dbReference>
<dbReference type="CDD" id="cd03230">
    <property type="entry name" value="ABC_DR_subfamily_A"/>
    <property type="match status" value="1"/>
</dbReference>
<dbReference type="PANTHER" id="PTHR42711:SF17">
    <property type="entry name" value="ABC TRANSPORTER ATP-BINDING PROTEIN"/>
    <property type="match status" value="1"/>
</dbReference>
<dbReference type="InterPro" id="IPR003439">
    <property type="entry name" value="ABC_transporter-like_ATP-bd"/>
</dbReference>
<gene>
    <name evidence="7" type="ORF">I4I82_19795</name>
</gene>
<dbReference type="EMBL" id="JADQDF010000001">
    <property type="protein sequence ID" value="MBW0129909.1"/>
    <property type="molecule type" value="Genomic_DNA"/>
</dbReference>
<dbReference type="RefSeq" id="WP_218592127.1">
    <property type="nucleotide sequence ID" value="NZ_JADQDE010000132.1"/>
</dbReference>
<dbReference type="Pfam" id="PF00005">
    <property type="entry name" value="ABC_tran"/>
    <property type="match status" value="1"/>
</dbReference>
<name>A0ABS6UCE5_9PSEU</name>
<feature type="domain" description="ABC transporter" evidence="6">
    <location>
        <begin position="17"/>
        <end position="240"/>
    </location>
</feature>
<evidence type="ECO:0000256" key="1">
    <source>
        <dbReference type="ARBA" id="ARBA00004202"/>
    </source>
</evidence>
<keyword evidence="8" id="KW-1185">Reference proteome</keyword>
<keyword evidence="3" id="KW-0547">Nucleotide-binding</keyword>
<dbReference type="GO" id="GO:0005524">
    <property type="term" value="F:ATP binding"/>
    <property type="evidence" value="ECO:0007669"/>
    <property type="project" value="UniProtKB-KW"/>
</dbReference>
<comment type="caution">
    <text evidence="7">The sequence shown here is derived from an EMBL/GenBank/DDBJ whole genome shotgun (WGS) entry which is preliminary data.</text>
</comment>
<reference evidence="7 8" key="1">
    <citation type="submission" date="2020-11" db="EMBL/GenBank/DDBJ databases">
        <title>Pseudonocardia abyssalis sp. nov. and Pseudonocardia oceani sp. nov., description and phylogenomic analysis of two novel actinomycetes isolated from the deep Southern Ocean.</title>
        <authorList>
            <person name="Parra J."/>
        </authorList>
    </citation>
    <scope>NUCLEOTIDE SEQUENCE [LARGE SCALE GENOMIC DNA]</scope>
    <source>
        <strain evidence="8">KRD185</strain>
    </source>
</reference>
<dbReference type="Proteomes" id="UP000694300">
    <property type="component" value="Unassembled WGS sequence"/>
</dbReference>
<evidence type="ECO:0000256" key="5">
    <source>
        <dbReference type="ARBA" id="ARBA00023251"/>
    </source>
</evidence>
<keyword evidence="5" id="KW-0046">Antibiotic resistance</keyword>
<evidence type="ECO:0000313" key="7">
    <source>
        <dbReference type="EMBL" id="MBW0129909.1"/>
    </source>
</evidence>
<dbReference type="InterPro" id="IPR003593">
    <property type="entry name" value="AAA+_ATPase"/>
</dbReference>
<evidence type="ECO:0000259" key="6">
    <source>
        <dbReference type="PROSITE" id="PS50893"/>
    </source>
</evidence>
<keyword evidence="4 7" id="KW-0067">ATP-binding</keyword>
<dbReference type="PANTHER" id="PTHR42711">
    <property type="entry name" value="ABC TRANSPORTER ATP-BINDING PROTEIN"/>
    <property type="match status" value="1"/>
</dbReference>
<dbReference type="SMART" id="SM00382">
    <property type="entry name" value="AAA"/>
    <property type="match status" value="1"/>
</dbReference>
<evidence type="ECO:0000256" key="2">
    <source>
        <dbReference type="ARBA" id="ARBA00022448"/>
    </source>
</evidence>
<keyword evidence="2" id="KW-0813">Transport</keyword>